<dbReference type="GO" id="GO:0005524">
    <property type="term" value="F:ATP binding"/>
    <property type="evidence" value="ECO:0007669"/>
    <property type="project" value="UniProtKB-UniRule"/>
</dbReference>
<dbReference type="Pfam" id="PF01330">
    <property type="entry name" value="RuvA_N"/>
    <property type="match status" value="1"/>
</dbReference>
<dbReference type="InterPro" id="IPR041445">
    <property type="entry name" value="AAA_lid_4"/>
</dbReference>
<comment type="subcellular location">
    <subcellularLocation>
        <location evidence="9">Cytoplasm</location>
    </subcellularLocation>
</comment>
<feature type="domain" description="AAA+ ATPase" evidence="12">
    <location>
        <begin position="260"/>
        <end position="391"/>
    </location>
</feature>
<feature type="binding site" evidence="9">
    <location>
        <position position="524"/>
    </location>
    <ligand>
        <name>DNA</name>
        <dbReference type="ChEBI" id="CHEBI:16991"/>
    </ligand>
</feature>
<dbReference type="Pfam" id="PF07499">
    <property type="entry name" value="RuvA_C"/>
    <property type="match status" value="1"/>
</dbReference>
<feature type="domain" description="Helix-hairpin-helix DNA-binding motif class 1" evidence="11">
    <location>
        <begin position="106"/>
        <end position="125"/>
    </location>
</feature>
<evidence type="ECO:0000256" key="2">
    <source>
        <dbReference type="ARBA" id="ARBA00022741"/>
    </source>
</evidence>
<dbReference type="CDD" id="cd14332">
    <property type="entry name" value="UBA_RuvA_C"/>
    <property type="match status" value="1"/>
</dbReference>
<keyword evidence="2 9" id="KW-0547">Nucleotide-binding</keyword>
<dbReference type="InterPro" id="IPR012340">
    <property type="entry name" value="NA-bd_OB-fold"/>
</dbReference>
<feature type="binding site" evidence="9">
    <location>
        <position position="229"/>
    </location>
    <ligand>
        <name>ATP</name>
        <dbReference type="ChEBI" id="CHEBI:30616"/>
    </ligand>
</feature>
<dbReference type="Gene3D" id="2.40.50.140">
    <property type="entry name" value="Nucleic acid-binding proteins"/>
    <property type="match status" value="1"/>
</dbReference>
<comment type="domain">
    <text evidence="10">Has three domains with a flexible linker between the domains II and III and assumes an 'L' shape. Domain III is highly mobile and contacts RuvB.</text>
</comment>
<proteinExistence type="inferred from homology"/>
<evidence type="ECO:0000313" key="13">
    <source>
        <dbReference type="EMBL" id="ACK88697.1"/>
    </source>
</evidence>
<dbReference type="Gene3D" id="3.40.50.300">
    <property type="entry name" value="P-loop containing nucleotide triphosphate hydrolases"/>
    <property type="match status" value="1"/>
</dbReference>
<feature type="binding site" evidence="9">
    <location>
        <position position="230"/>
    </location>
    <ligand>
        <name>ATP</name>
        <dbReference type="ChEBI" id="CHEBI:30616"/>
    </ligand>
</feature>
<dbReference type="Gene3D" id="1.10.8.10">
    <property type="entry name" value="DNA helicase RuvA subunit, C-terminal domain"/>
    <property type="match status" value="1"/>
</dbReference>
<dbReference type="InterPro" id="IPR003593">
    <property type="entry name" value="AAA+_ATPase"/>
</dbReference>
<dbReference type="Pfam" id="PF17864">
    <property type="entry name" value="AAA_lid_4"/>
    <property type="match status" value="1"/>
</dbReference>
<evidence type="ECO:0000256" key="9">
    <source>
        <dbReference type="HAMAP-Rule" id="MF_00016"/>
    </source>
</evidence>
<evidence type="ECO:0000256" key="3">
    <source>
        <dbReference type="ARBA" id="ARBA00022763"/>
    </source>
</evidence>
<dbReference type="CDD" id="cd00009">
    <property type="entry name" value="AAA"/>
    <property type="match status" value="1"/>
</dbReference>
<dbReference type="GO" id="GO:0009379">
    <property type="term" value="C:Holliday junction helicase complex"/>
    <property type="evidence" value="ECO:0007669"/>
    <property type="project" value="InterPro"/>
</dbReference>
<feature type="region of interest" description="Head domain (RuvB-H)" evidence="9">
    <location>
        <begin position="464"/>
        <end position="541"/>
    </location>
</feature>
<dbReference type="InterPro" id="IPR011114">
    <property type="entry name" value="RuvA_C"/>
</dbReference>
<feature type="binding site" evidence="9">
    <location>
        <position position="275"/>
    </location>
    <ligand>
        <name>ATP</name>
        <dbReference type="ChEBI" id="CHEBI:30616"/>
    </ligand>
</feature>
<evidence type="ECO:0000256" key="8">
    <source>
        <dbReference type="ARBA" id="ARBA00023204"/>
    </source>
</evidence>
<feature type="binding site" evidence="9">
    <location>
        <position position="380"/>
    </location>
    <ligand>
        <name>ATP</name>
        <dbReference type="ChEBI" id="CHEBI:30616"/>
    </ligand>
</feature>
<dbReference type="SMART" id="SM00278">
    <property type="entry name" value="HhH1"/>
    <property type="match status" value="2"/>
</dbReference>
<evidence type="ECO:0000259" key="12">
    <source>
        <dbReference type="SMART" id="SM00382"/>
    </source>
</evidence>
<organism evidence="13 14">
    <name type="scientific">Bacillus cereus (strain AH820)</name>
    <dbReference type="NCBI Taxonomy" id="405535"/>
    <lineage>
        <taxon>Bacteria</taxon>
        <taxon>Bacillati</taxon>
        <taxon>Bacillota</taxon>
        <taxon>Bacilli</taxon>
        <taxon>Bacillales</taxon>
        <taxon>Bacillaceae</taxon>
        <taxon>Bacillus</taxon>
        <taxon>Bacillus cereus group</taxon>
    </lineage>
</organism>
<comment type="subunit">
    <text evidence="9">Homohexamer. Forms an RuvA(8)-RuvB(12)-Holliday junction (HJ) complex. HJ DNA is sandwiched between 2 RuvA tetramers; dsDNA enters through RuvA and exits via RuvB. An RuvB hexamer assembles on each DNA strand where it exits the tetramer. Each RuvB hexamer is contacted by two RuvA subunits (via domain III) on 2 adjacent RuvB subunits; this complex drives branch migration. In the full resolvosome a probable DNA-RuvA(4)-RuvB(12)-RuvC(2) complex forms which resolves the HJ.</text>
</comment>
<dbReference type="InterPro" id="IPR008824">
    <property type="entry name" value="RuvB-like_N"/>
</dbReference>
<feature type="binding site" evidence="9">
    <location>
        <position position="519"/>
    </location>
    <ligand>
        <name>DNA</name>
        <dbReference type="ChEBI" id="CHEBI:16991"/>
    </ligand>
</feature>
<keyword evidence="6 9" id="KW-0238">DNA-binding</keyword>
<dbReference type="HOGENOM" id="CLU_503140_0_0_9"/>
<dbReference type="SUPFAM" id="SSF52540">
    <property type="entry name" value="P-loop containing nucleoside triphosphate hydrolases"/>
    <property type="match status" value="1"/>
</dbReference>
<dbReference type="Proteomes" id="UP000001363">
    <property type="component" value="Chromosome"/>
</dbReference>
<dbReference type="InterPro" id="IPR004605">
    <property type="entry name" value="DNA_helicase_Holl-junc_RuvB"/>
</dbReference>
<dbReference type="GO" id="GO:0016887">
    <property type="term" value="F:ATP hydrolysis activity"/>
    <property type="evidence" value="ECO:0007669"/>
    <property type="project" value="RHEA"/>
</dbReference>
<dbReference type="GO" id="GO:0000400">
    <property type="term" value="F:four-way junction DNA binding"/>
    <property type="evidence" value="ECO:0007669"/>
    <property type="project" value="UniProtKB-UniRule"/>
</dbReference>
<dbReference type="KEGG" id="bcu:BCAH820_4500"/>
<dbReference type="EMBL" id="CP001283">
    <property type="protein sequence ID" value="ACK88697.1"/>
    <property type="molecule type" value="Genomic_DNA"/>
</dbReference>
<dbReference type="EC" id="3.6.4.-" evidence="9"/>
<keyword evidence="7 9" id="KW-0233">DNA recombination</keyword>
<dbReference type="SUPFAM" id="SSF46785">
    <property type="entry name" value="Winged helix' DNA-binding domain"/>
    <property type="match status" value="1"/>
</dbReference>
<dbReference type="InterPro" id="IPR036390">
    <property type="entry name" value="WH_DNA-bd_sf"/>
</dbReference>
<feature type="binding site" evidence="9">
    <location>
        <position position="274"/>
    </location>
    <ligand>
        <name>ATP</name>
        <dbReference type="ChEBI" id="CHEBI:30616"/>
    </ligand>
</feature>
<dbReference type="PANTHER" id="PTHR42848:SF1">
    <property type="entry name" value="HOLLIDAY JUNCTION BRANCH MIGRATION COMPLEX SUBUNIT RUVB"/>
    <property type="match status" value="1"/>
</dbReference>
<dbReference type="InterPro" id="IPR008823">
    <property type="entry name" value="RuvB_wg_C"/>
</dbReference>
<dbReference type="Pfam" id="PF05496">
    <property type="entry name" value="RuvB_N"/>
    <property type="match status" value="1"/>
</dbReference>
<dbReference type="AlphaFoldDB" id="B7JQ06"/>
<dbReference type="PANTHER" id="PTHR42848">
    <property type="match status" value="1"/>
</dbReference>
<dbReference type="Gene3D" id="1.10.150.20">
    <property type="entry name" value="5' to 3' exonuclease, C-terminal subdomain"/>
    <property type="match status" value="1"/>
</dbReference>
<keyword evidence="4 9" id="KW-0378">Hydrolase</keyword>
<dbReference type="SUPFAM" id="SSF47781">
    <property type="entry name" value="RuvA domain 2-like"/>
    <property type="match status" value="1"/>
</dbReference>
<comment type="function">
    <text evidence="10">The RuvA-RuvB-RuvC complex processes Holliday junction (HJ) DNA during genetic recombination and DNA repair, while the RuvA-RuvB complex plays an important role in the rescue of blocked DNA replication forks via replication fork reversal (RFR). RuvA specifically binds to HJ cruciform DNA, conferring on it an open structure. The RuvB hexamer acts as an ATP-dependent pump, pulling dsDNA into and through the RuvAB complex. HJ branch migration allows RuvC to scan DNA until it finds its consensus sequence, where it cleaves and resolves the cruciform DNA.</text>
</comment>
<evidence type="ECO:0000313" key="14">
    <source>
        <dbReference type="Proteomes" id="UP000001363"/>
    </source>
</evidence>
<evidence type="ECO:0000256" key="5">
    <source>
        <dbReference type="ARBA" id="ARBA00022840"/>
    </source>
</evidence>
<sequence length="541" mass="60502">MFEYVTGYVEYVGPEYVVIDHNGIGYQIFTPNPYVFQRSKQEIRVYTYHYVREDIMALYGFKTREERLLFTKLLGVSGIGPKGALAILASGQTGQVVQAIEHEDEKFLVKFPGVGKKTARQMILDLKGKLADVVPDAFVDLFSDEERFDEKKGSSAELDEALEALRALGYAEREVSRVVPELLKESLTTDQYIKKALSLLLNGKEVSIMDERLLSGESAYEDADLEYSLRPQTLRQYIGQDKAKHNLEVFIEAAKMREETLDHVLLYGPPGLGKTTLANIIANEMGVNVRTTSGPAIERPGDLAAVLTSLQPGDVLFIDEIHRLHRSIEEVLYPAMEDFCLDIVIGKGPSARSVRLDLPPFTLVGATTRAGALSAPLRDRFGVLSRLEYYTVDQLSAIVERTAEVFEVEIDSLAALEIARRARGTPRIANRLLRRVRDFAQVRGNGTVTMEITQMALELLQVDKLGLDHIDHKLLLGIIEKFRGGPVGLETVSATIGEESHTIEDVYEPYLLQIGFLQRTPRGRIVTPLAYEHFGMEMPKV</sequence>
<dbReference type="SUPFAM" id="SSF46929">
    <property type="entry name" value="DNA helicase RuvA subunit, C-terminal domain"/>
    <property type="match status" value="1"/>
</dbReference>
<dbReference type="NCBIfam" id="NF000868">
    <property type="entry name" value="PRK00080.1"/>
    <property type="match status" value="1"/>
</dbReference>
<gene>
    <name evidence="10 13" type="primary">ruvA</name>
    <name evidence="9" type="synonym">ruvB</name>
    <name evidence="13" type="ordered locus">BCAH820_4500</name>
</gene>
<dbReference type="NCBIfam" id="TIGR00084">
    <property type="entry name" value="ruvA"/>
    <property type="match status" value="1"/>
</dbReference>
<dbReference type="GO" id="GO:0009378">
    <property type="term" value="F:four-way junction helicase activity"/>
    <property type="evidence" value="ECO:0007669"/>
    <property type="project" value="InterPro"/>
</dbReference>
<dbReference type="InterPro" id="IPR036388">
    <property type="entry name" value="WH-like_DNA-bd_sf"/>
</dbReference>
<evidence type="ECO:0000259" key="11">
    <source>
        <dbReference type="SMART" id="SM00278"/>
    </source>
</evidence>
<comment type="function">
    <text evidence="9">The RuvA-RuvB-RuvC complex processes Holliday junction (HJ) DNA during genetic recombination and DNA repair, while the RuvA-RuvB complex plays an important role in the rescue of blocked DNA replication forks via replication fork reversal (RFR). RuvA specifically binds to HJ cruciform DNA, conferring on it an open structure. The RuvB hexamer acts as an ATP-dependent pump, pulling dsDNA into and through the RuvAB complex. RuvB forms 2 homohexamers on either side of HJ DNA bound by 1 or 2 RuvA tetramers; 4 subunits per hexamer contact DNA at a time. Coordinated motions by a converter formed by DNA-disengaged RuvB subunits stimulates ATP hydrolysis and nucleotide exchange. Immobilization of the converter enables RuvB to convert the ATP-contained energy into a lever motion, pulling 2 nucleotides of DNA out of the RuvA tetramer per ATP hydrolyzed, thus driving DNA branch migration. The RuvB motors rotate together with the DNA substrate, which together with the progressing nucleotide cycle form the mechanistic basis for DNA recombination by continuous HJ branch migration. Branch migration allows RuvC to scan DNA until it finds its consensus sequence, where it cleaves and resolves cruciform DNA.</text>
</comment>
<dbReference type="InterPro" id="IPR000085">
    <property type="entry name" value="RuvA"/>
</dbReference>
<keyword evidence="13" id="KW-0347">Helicase</keyword>
<feature type="binding site" evidence="9">
    <location>
        <begin position="337"/>
        <end position="339"/>
    </location>
    <ligand>
        <name>ATP</name>
        <dbReference type="ChEBI" id="CHEBI:30616"/>
    </ligand>
</feature>
<reference evidence="13 14" key="1">
    <citation type="submission" date="2008-10" db="EMBL/GenBank/DDBJ databases">
        <title>Genome sequence of Bacillus cereus AH820.</title>
        <authorList>
            <person name="Dodson R.J."/>
            <person name="Durkin A.S."/>
            <person name="Rosovitz M.J."/>
            <person name="Rasko D.A."/>
            <person name="Hoffmaster A."/>
            <person name="Ravel J."/>
            <person name="Sutton G."/>
        </authorList>
    </citation>
    <scope>NUCLEOTIDE SEQUENCE [LARGE SCALE GENOMIC DNA]</scope>
    <source>
        <strain evidence="13 14">AH820</strain>
    </source>
</reference>
<comment type="domain">
    <text evidence="9">Has 3 domains, the large (RuvB-L) and small ATPase (RuvB-S) domains and the C-terminal head (RuvB-H) domain. The head domain binds DNA, while the ATPase domains jointly bind ATP, ADP or are empty depending on the state of the subunit in the translocation cycle. During a single DNA translocation step the structure of each domain remains the same, but their relative positions change.</text>
</comment>
<dbReference type="Pfam" id="PF14520">
    <property type="entry name" value="HHH_5"/>
    <property type="match status" value="1"/>
</dbReference>
<feature type="region of interest" description="Small ATPAse domain (RuvB-S)" evidence="9">
    <location>
        <begin position="391"/>
        <end position="461"/>
    </location>
</feature>
<dbReference type="HAMAP" id="MF_00031">
    <property type="entry name" value="DNA_HJ_migration_RuvA"/>
    <property type="match status" value="1"/>
</dbReference>
<comment type="similarity">
    <text evidence="10">Belongs to the RuvA family.</text>
</comment>
<comment type="caution">
    <text evidence="9">Lacks conserved residue(s) required for the propagation of feature annotation.</text>
</comment>
<dbReference type="Pfam" id="PF05491">
    <property type="entry name" value="WHD_RuvB"/>
    <property type="match status" value="1"/>
</dbReference>
<keyword evidence="3 9" id="KW-0227">DNA damage</keyword>
<evidence type="ECO:0000256" key="1">
    <source>
        <dbReference type="ARBA" id="ARBA00022490"/>
    </source>
</evidence>
<keyword evidence="5 9" id="KW-0067">ATP-binding</keyword>
<dbReference type="InterPro" id="IPR013849">
    <property type="entry name" value="DNA_helicase_Holl-junc_RuvA_I"/>
</dbReference>
<evidence type="ECO:0000256" key="7">
    <source>
        <dbReference type="ARBA" id="ARBA00023172"/>
    </source>
</evidence>
<comment type="similarity">
    <text evidence="9">Belongs to the RuvB family.</text>
</comment>
<comment type="catalytic activity">
    <reaction evidence="9">
        <text>ATP + H2O = ADP + phosphate + H(+)</text>
        <dbReference type="Rhea" id="RHEA:13065"/>
        <dbReference type="ChEBI" id="CHEBI:15377"/>
        <dbReference type="ChEBI" id="CHEBI:15378"/>
        <dbReference type="ChEBI" id="CHEBI:30616"/>
        <dbReference type="ChEBI" id="CHEBI:43474"/>
        <dbReference type="ChEBI" id="CHEBI:456216"/>
    </reaction>
</comment>
<feature type="region of interest" description="Large ATPase domain (RuvB-L)" evidence="9">
    <location>
        <begin position="210"/>
        <end position="390"/>
    </location>
</feature>
<keyword evidence="1 9" id="KW-0963">Cytoplasm</keyword>
<feature type="region of interest" description="Domain III" evidence="10">
    <location>
        <begin position="153"/>
        <end position="541"/>
    </location>
</feature>
<protein>
    <recommendedName>
        <fullName evidence="9 10">Multifunctional fusion protein</fullName>
    </recommendedName>
    <domain>
        <recommendedName>
            <fullName evidence="9">Holliday junction branch migration complex subunit RuvB</fullName>
            <ecNumber evidence="9">3.6.4.-</ecNumber>
        </recommendedName>
    </domain>
    <domain>
        <recommendedName>
            <fullName evidence="10">Holliday junction branch migration complex subunit RuvA</fullName>
        </recommendedName>
    </domain>
</protein>
<dbReference type="GO" id="GO:0048476">
    <property type="term" value="C:Holliday junction resolvase complex"/>
    <property type="evidence" value="ECO:0007669"/>
    <property type="project" value="UniProtKB-UniRule"/>
</dbReference>
<dbReference type="InterPro" id="IPR036267">
    <property type="entry name" value="RuvA_C_sf"/>
</dbReference>
<evidence type="ECO:0000256" key="6">
    <source>
        <dbReference type="ARBA" id="ARBA00023125"/>
    </source>
</evidence>
<feature type="binding site" evidence="9">
    <location>
        <position position="271"/>
    </location>
    <ligand>
        <name>ATP</name>
        <dbReference type="ChEBI" id="CHEBI:30616"/>
    </ligand>
</feature>
<feature type="domain" description="Helix-hairpin-helix DNA-binding motif class 1" evidence="11">
    <location>
        <begin position="71"/>
        <end position="90"/>
    </location>
</feature>
<dbReference type="GO" id="GO:0005737">
    <property type="term" value="C:cytoplasm"/>
    <property type="evidence" value="ECO:0007669"/>
    <property type="project" value="UniProtKB-SubCell"/>
</dbReference>
<accession>B7JQ06</accession>
<feature type="binding site" evidence="9">
    <location>
        <position position="427"/>
    </location>
    <ligand>
        <name>ATP</name>
        <dbReference type="ChEBI" id="CHEBI:30616"/>
    </ligand>
</feature>
<dbReference type="Gene3D" id="1.10.10.10">
    <property type="entry name" value="Winged helix-like DNA-binding domain superfamily/Winged helix DNA-binding domain"/>
    <property type="match status" value="1"/>
</dbReference>
<evidence type="ECO:0000256" key="10">
    <source>
        <dbReference type="HAMAP-Rule" id="MF_00031"/>
    </source>
</evidence>
<feature type="binding site" evidence="9">
    <location>
        <position position="275"/>
    </location>
    <ligand>
        <name>Mg(2+)</name>
        <dbReference type="ChEBI" id="CHEBI:18420"/>
    </ligand>
</feature>
<comment type="subunit">
    <text evidence="10">Homotetramer. Forms an RuvA(8)-RuvB(12)-Holliday junction (HJ) complex. HJ DNA is sandwiched between 2 RuvA tetramers; dsDNA enters through RuvA and exits via RuvB. An RuvB hexamer assembles on each DNA strand where it exits the tetramer. Each RuvB hexamer is contacted by two RuvA subunits (via domain III) on 2 adjacent RuvB subunits; this complex drives branch migration. In the full resolvosome a probable DNA-RuvA(4)-RuvB(12)-RuvC(2) complex forms which resolves the HJ.</text>
</comment>
<feature type="binding site" evidence="9">
    <location>
        <position position="276"/>
    </location>
    <ligand>
        <name>ATP</name>
        <dbReference type="ChEBI" id="CHEBI:30616"/>
    </ligand>
</feature>
<dbReference type="SMART" id="SM00382">
    <property type="entry name" value="AAA"/>
    <property type="match status" value="1"/>
</dbReference>
<dbReference type="InterPro" id="IPR027417">
    <property type="entry name" value="P-loop_NTPase"/>
</dbReference>
<evidence type="ECO:0000256" key="4">
    <source>
        <dbReference type="ARBA" id="ARBA00022801"/>
    </source>
</evidence>
<dbReference type="NCBIfam" id="TIGR00635">
    <property type="entry name" value="ruvB"/>
    <property type="match status" value="1"/>
</dbReference>
<name>B7JQ06_BACC0</name>
<dbReference type="GO" id="GO:0006310">
    <property type="term" value="P:DNA recombination"/>
    <property type="evidence" value="ECO:0007669"/>
    <property type="project" value="UniProtKB-UniRule"/>
</dbReference>
<dbReference type="SUPFAM" id="SSF50249">
    <property type="entry name" value="Nucleic acid-binding proteins"/>
    <property type="match status" value="1"/>
</dbReference>
<dbReference type="InterPro" id="IPR003583">
    <property type="entry name" value="Hlx-hairpin-Hlx_DNA-bd_motif"/>
</dbReference>
<dbReference type="Gene3D" id="1.10.8.60">
    <property type="match status" value="1"/>
</dbReference>
<dbReference type="HAMAP" id="MF_00016">
    <property type="entry name" value="DNA_HJ_migration_RuvB"/>
    <property type="match status" value="1"/>
</dbReference>
<dbReference type="GO" id="GO:0006281">
    <property type="term" value="P:DNA repair"/>
    <property type="evidence" value="ECO:0007669"/>
    <property type="project" value="UniProtKB-UniRule"/>
</dbReference>
<keyword evidence="8 9" id="KW-0234">DNA repair</keyword>
<dbReference type="InterPro" id="IPR010994">
    <property type="entry name" value="RuvA_2-like"/>
</dbReference>
<feature type="binding site" evidence="9">
    <location>
        <position position="390"/>
    </location>
    <ligand>
        <name>ATP</name>
        <dbReference type="ChEBI" id="CHEBI:30616"/>
    </ligand>
</feature>